<evidence type="ECO:0000256" key="4">
    <source>
        <dbReference type="PROSITE-ProRule" id="PRU00433"/>
    </source>
</evidence>
<dbReference type="PANTHER" id="PTHR33546:SF1">
    <property type="entry name" value="LARGE, MULTIFUNCTIONAL SECRETED PROTEIN"/>
    <property type="match status" value="1"/>
</dbReference>
<dbReference type="PANTHER" id="PTHR33546">
    <property type="entry name" value="LARGE, MULTIFUNCTIONAL SECRETED PROTEIN-RELATED"/>
    <property type="match status" value="1"/>
</dbReference>
<dbReference type="InterPro" id="IPR011041">
    <property type="entry name" value="Quinoprot_gluc/sorb_DH_b-prop"/>
</dbReference>
<dbReference type="NCBIfam" id="TIGR02604">
    <property type="entry name" value="Piru_Ver_Nterm"/>
    <property type="match status" value="1"/>
</dbReference>
<comment type="caution">
    <text evidence="6">The sequence shown here is derived from an EMBL/GenBank/DDBJ whole genome shotgun (WGS) entry which is preliminary data.</text>
</comment>
<dbReference type="EMBL" id="RYZH01000012">
    <property type="protein sequence ID" value="RUL88285.1"/>
    <property type="molecule type" value="Genomic_DNA"/>
</dbReference>
<evidence type="ECO:0000256" key="1">
    <source>
        <dbReference type="ARBA" id="ARBA00022617"/>
    </source>
</evidence>
<evidence type="ECO:0000313" key="7">
    <source>
        <dbReference type="Proteomes" id="UP000280296"/>
    </source>
</evidence>
<proteinExistence type="predicted"/>
<dbReference type="Proteomes" id="UP000280296">
    <property type="component" value="Unassembled WGS sequence"/>
</dbReference>
<evidence type="ECO:0000313" key="6">
    <source>
        <dbReference type="EMBL" id="RUL88285.1"/>
    </source>
</evidence>
<sequence length="1169" mass="125269">MRSGGALQGARSARCAPVILRGLAAQPRPAPSRRGVLPMRPRRLPVAPIGALALIASLVPGLVRGQERLPEEVPPEGLAPAEAREAIRVPDGFEVELVVSEPLVMDPVAFDWSADGRLWVVEMADYPLGVEGGGRVRVLEDEDGDGRYDRSTVFLDGLSYPNGIMPWREGVLISSAPEILYAEDSDGDGRCDRREVLYSGFAEANPQHRLNGFSLGLDGWVYAADADGGRVRSTRSGDSVEVRGRDLRLRPDSGEIEPASGRSQYGRLRDDWGDWFLNNNSVWAWHVVLADEDLRRNPSFAASGVLQLLEPDTALYPASRTVARFNDPGAANRATSACSPSPYRDELLGSSFRSNLFICEPVHNLVHRMVLRPDGASYAGRRAEGEETSEFLASTEHWFRPVSVRTGPDGALWVADMNRAVIEHPEWIPDDWEARIDLRAGSDRGRIYRVVPSGSRPRGIPRLDGLDGPGLVAAMDSPNGWVRDTCQRLLIHEPDPSAIVPLRGLAASSGYPEARVQALWTLACLGGLDAEAVRVGLEDEHPEVRRAAILAGRSLLPEDAEAGGLMRAGAEDPEPRVRFASALAMGDWPDPRAAEALATIAKADGDDPWMRAAVLSSARPHASALLASLLGGDRIDASTAEEMIAPLFASAVSGSGPEAVSGIVREVLAAIGSAEDAGPARLSAVAALLDEAARAGVPVDRWVEADADPGLRALSARLSPFFEAAREIAGDEERDEEARAAAVRLLGREPGGAGRDSGVLAQLLRPQEASSVQREAVAAISRLGDDRVPALLLDGWRGHGPALRLAILDTLLTRDSWRDALLDAIEGGKVPASEVGPSHRERLLGSRDAPARDRAAALFGKTGGERAEVVARLRSALALGGDPKAGRAVFSKSCAPCHRLEGEGFDVGPDLASLSDRSPEALLVAILDPNRAVEAKYASYTAATVDGRVVTGLIAEETSNAVALLRQGGERDVLLRSEIEEIAGSGKSLMPEGLEQDISAQELAHLIAFLRELGLRPKEVPGNRPELVKPSPDGAIRLPAALAEIFGNRLTFEPTHENLGWWLRPDDRAAWTFEAARGGRFEVRVEWACQDEASGGPFAIEVGADRISGTVPGTGTWDDYRTDTVGTVSLGPGRHRLEVRMDGQHRAPLMDLKAVELVPVGEETKGEGR</sequence>
<keyword evidence="3 4" id="KW-0408">Iron</keyword>
<reference evidence="6 7" key="2">
    <citation type="submission" date="2019-01" db="EMBL/GenBank/DDBJ databases">
        <title>Tautonia sociabilis, a novel thermotolerant planctomycete of Isosphaeraceae family, isolated from a 4000 m deep subterranean habitat.</title>
        <authorList>
            <person name="Kovaleva O.L."/>
            <person name="Elcheninov A.G."/>
            <person name="Van Heerden E."/>
            <person name="Toshchakov S.V."/>
            <person name="Novikov A."/>
            <person name="Bonch-Osmolovskaya E.A."/>
            <person name="Kublanov I.V."/>
        </authorList>
    </citation>
    <scope>NUCLEOTIDE SEQUENCE [LARGE SCALE GENOMIC DNA]</scope>
    <source>
        <strain evidence="6 7">GM2012</strain>
    </source>
</reference>
<dbReference type="SUPFAM" id="SSF46626">
    <property type="entry name" value="Cytochrome c"/>
    <property type="match status" value="1"/>
</dbReference>
<dbReference type="Gene3D" id="1.25.10.10">
    <property type="entry name" value="Leucine-rich Repeat Variant"/>
    <property type="match status" value="1"/>
</dbReference>
<dbReference type="NCBIfam" id="TIGR02603">
    <property type="entry name" value="CxxCH_TIGR02603"/>
    <property type="match status" value="1"/>
</dbReference>
<dbReference type="Gene3D" id="1.10.760.10">
    <property type="entry name" value="Cytochrome c-like domain"/>
    <property type="match status" value="1"/>
</dbReference>
<dbReference type="PROSITE" id="PS51007">
    <property type="entry name" value="CYTC"/>
    <property type="match status" value="1"/>
</dbReference>
<dbReference type="Gene3D" id="2.60.120.260">
    <property type="entry name" value="Galactose-binding domain-like"/>
    <property type="match status" value="1"/>
</dbReference>
<dbReference type="InterPro" id="IPR004155">
    <property type="entry name" value="PBS_lyase_HEAT"/>
</dbReference>
<accession>A0A432MMD8</accession>
<dbReference type="InterPro" id="IPR036909">
    <property type="entry name" value="Cyt_c-like_dom_sf"/>
</dbReference>
<feature type="domain" description="Cytochrome c" evidence="5">
    <location>
        <begin position="881"/>
        <end position="1014"/>
    </location>
</feature>
<dbReference type="SUPFAM" id="SSF49785">
    <property type="entry name" value="Galactose-binding domain-like"/>
    <property type="match status" value="1"/>
</dbReference>
<dbReference type="GO" id="GO:0046872">
    <property type="term" value="F:metal ion binding"/>
    <property type="evidence" value="ECO:0007669"/>
    <property type="project" value="UniProtKB-KW"/>
</dbReference>
<name>A0A432MMD8_9BACT</name>
<keyword evidence="2 4" id="KW-0479">Metal-binding</keyword>
<evidence type="ECO:0000256" key="2">
    <source>
        <dbReference type="ARBA" id="ARBA00022723"/>
    </source>
</evidence>
<dbReference type="InterPro" id="IPR055557">
    <property type="entry name" value="DUF7133"/>
</dbReference>
<dbReference type="Pfam" id="PF23500">
    <property type="entry name" value="DUF7133"/>
    <property type="match status" value="1"/>
</dbReference>
<evidence type="ECO:0000256" key="3">
    <source>
        <dbReference type="ARBA" id="ARBA00023004"/>
    </source>
</evidence>
<dbReference type="InterPro" id="IPR013428">
    <property type="entry name" value="Membrane-bound_put_N"/>
</dbReference>
<dbReference type="Pfam" id="PF13646">
    <property type="entry name" value="HEAT_2"/>
    <property type="match status" value="1"/>
</dbReference>
<dbReference type="GO" id="GO:0020037">
    <property type="term" value="F:heme binding"/>
    <property type="evidence" value="ECO:0007669"/>
    <property type="project" value="InterPro"/>
</dbReference>
<protein>
    <submittedName>
        <fullName evidence="6">C-type cytochrome</fullName>
    </submittedName>
</protein>
<keyword evidence="1 4" id="KW-0349">Heme</keyword>
<dbReference type="InterPro" id="IPR016024">
    <property type="entry name" value="ARM-type_fold"/>
</dbReference>
<organism evidence="6 7">
    <name type="scientific">Tautonia sociabilis</name>
    <dbReference type="NCBI Taxonomy" id="2080755"/>
    <lineage>
        <taxon>Bacteria</taxon>
        <taxon>Pseudomonadati</taxon>
        <taxon>Planctomycetota</taxon>
        <taxon>Planctomycetia</taxon>
        <taxon>Isosphaerales</taxon>
        <taxon>Isosphaeraceae</taxon>
        <taxon>Tautonia</taxon>
    </lineage>
</organism>
<dbReference type="InterPro" id="IPR011989">
    <property type="entry name" value="ARM-like"/>
</dbReference>
<dbReference type="AlphaFoldDB" id="A0A432MMD8"/>
<dbReference type="InterPro" id="IPR008979">
    <property type="entry name" value="Galactose-bd-like_sf"/>
</dbReference>
<dbReference type="Pfam" id="PF00034">
    <property type="entry name" value="Cytochrom_C"/>
    <property type="match status" value="1"/>
</dbReference>
<dbReference type="Gene3D" id="2.120.10.30">
    <property type="entry name" value="TolB, C-terminal domain"/>
    <property type="match status" value="2"/>
</dbReference>
<dbReference type="InterPro" id="IPR011042">
    <property type="entry name" value="6-blade_b-propeller_TolB-like"/>
</dbReference>
<dbReference type="SUPFAM" id="SSF48371">
    <property type="entry name" value="ARM repeat"/>
    <property type="match status" value="1"/>
</dbReference>
<gene>
    <name evidence="6" type="ORF">TsocGM_08090</name>
</gene>
<reference evidence="6 7" key="1">
    <citation type="submission" date="2018-12" db="EMBL/GenBank/DDBJ databases">
        <authorList>
            <person name="Toschakov S.V."/>
        </authorList>
    </citation>
    <scope>NUCLEOTIDE SEQUENCE [LARGE SCALE GENOMIC DNA]</scope>
    <source>
        <strain evidence="6 7">GM2012</strain>
    </source>
</reference>
<dbReference type="InterPro" id="IPR009056">
    <property type="entry name" value="Cyt_c-like_dom"/>
</dbReference>
<dbReference type="GO" id="GO:0009055">
    <property type="term" value="F:electron transfer activity"/>
    <property type="evidence" value="ECO:0007669"/>
    <property type="project" value="InterPro"/>
</dbReference>
<dbReference type="SMART" id="SM00567">
    <property type="entry name" value="EZ_HEAT"/>
    <property type="match status" value="3"/>
</dbReference>
<dbReference type="InterPro" id="IPR013427">
    <property type="entry name" value="Haem-bd_dom_put"/>
</dbReference>
<evidence type="ECO:0000259" key="5">
    <source>
        <dbReference type="PROSITE" id="PS51007"/>
    </source>
</evidence>
<dbReference type="SUPFAM" id="SSF50952">
    <property type="entry name" value="Soluble quinoprotein glucose dehydrogenase"/>
    <property type="match status" value="1"/>
</dbReference>
<keyword evidence="7" id="KW-1185">Reference proteome</keyword>